<dbReference type="InterPro" id="IPR025558">
    <property type="entry name" value="DUF4283"/>
</dbReference>
<gene>
    <name evidence="3" type="ORF">MTR67_030435</name>
</gene>
<dbReference type="PANTHER" id="PTHR34427">
    <property type="entry name" value="DUF4283 DOMAIN PROTEIN"/>
    <property type="match status" value="1"/>
</dbReference>
<keyword evidence="4" id="KW-1185">Reference proteome</keyword>
<dbReference type="PANTHER" id="PTHR34427:SF10">
    <property type="entry name" value="DUF4283 DOMAIN-CONTAINING PROTEIN"/>
    <property type="match status" value="1"/>
</dbReference>
<evidence type="ECO:0000313" key="3">
    <source>
        <dbReference type="EMBL" id="WMV37050.1"/>
    </source>
</evidence>
<name>A0AAF0RCN3_SOLVR</name>
<evidence type="ECO:0000313" key="4">
    <source>
        <dbReference type="Proteomes" id="UP001234989"/>
    </source>
</evidence>
<feature type="region of interest" description="Disordered" evidence="1">
    <location>
        <begin position="488"/>
        <end position="546"/>
    </location>
</feature>
<organism evidence="3 4">
    <name type="scientific">Solanum verrucosum</name>
    <dbReference type="NCBI Taxonomy" id="315347"/>
    <lineage>
        <taxon>Eukaryota</taxon>
        <taxon>Viridiplantae</taxon>
        <taxon>Streptophyta</taxon>
        <taxon>Embryophyta</taxon>
        <taxon>Tracheophyta</taxon>
        <taxon>Spermatophyta</taxon>
        <taxon>Magnoliopsida</taxon>
        <taxon>eudicotyledons</taxon>
        <taxon>Gunneridae</taxon>
        <taxon>Pentapetalae</taxon>
        <taxon>asterids</taxon>
        <taxon>lamiids</taxon>
        <taxon>Solanales</taxon>
        <taxon>Solanaceae</taxon>
        <taxon>Solanoideae</taxon>
        <taxon>Solaneae</taxon>
        <taxon>Solanum</taxon>
    </lineage>
</organism>
<evidence type="ECO:0000256" key="1">
    <source>
        <dbReference type="SAM" id="MobiDB-lite"/>
    </source>
</evidence>
<accession>A0AAF0RCN3</accession>
<dbReference type="AlphaFoldDB" id="A0AAF0RCN3"/>
<feature type="domain" description="DUF4283" evidence="2">
    <location>
        <begin position="258"/>
        <end position="340"/>
    </location>
</feature>
<feature type="compositionally biased region" description="Basic and acidic residues" evidence="1">
    <location>
        <begin position="488"/>
        <end position="500"/>
    </location>
</feature>
<dbReference type="Proteomes" id="UP001234989">
    <property type="component" value="Chromosome 7"/>
</dbReference>
<evidence type="ECO:0000259" key="2">
    <source>
        <dbReference type="Pfam" id="PF14111"/>
    </source>
</evidence>
<dbReference type="Pfam" id="PF14111">
    <property type="entry name" value="DUF4283"/>
    <property type="match status" value="1"/>
</dbReference>
<dbReference type="EMBL" id="CP133618">
    <property type="protein sequence ID" value="WMV37050.1"/>
    <property type="molecule type" value="Genomic_DNA"/>
</dbReference>
<protein>
    <recommendedName>
        <fullName evidence="2">DUF4283 domain-containing protein</fullName>
    </recommendedName>
</protein>
<reference evidence="3" key="1">
    <citation type="submission" date="2023-08" db="EMBL/GenBank/DDBJ databases">
        <title>A de novo genome assembly of Solanum verrucosum Schlechtendal, a Mexican diploid species geographically isolated from the other diploid A-genome species in potato relatives.</title>
        <authorList>
            <person name="Hosaka K."/>
        </authorList>
    </citation>
    <scope>NUCLEOTIDE SEQUENCE</scope>
    <source>
        <tissue evidence="3">Young leaves</tissue>
    </source>
</reference>
<sequence>MLNSGHVAKKRNSFVQQMLLEKSQDFGEHLFLLCSHIQQNMGSFSEHKWSALVEAKECERFADMLANSESQEKSEENLEDYGLGGKSFDITETLMFSDTWFEWVENSRYYTRRMTLSKGALGWLCRRLREASEVRGKMFKTWRGRDVSTNIFCSLKFNKFGRFLSIITVNGQMRSVIIIPENKDNEGWVGLASRIESFINRRSLMQAGTPAVGEINHPSKRGEGSYKDALYKNRWMVQEPTISKVQGTVTASSHHDGKDLLQRCLVGSFPDCNEMPTRNDVRRWIQQTWKGVYHIQVFNMNGIQFLFEFQSRKDAQHILLGNWKRQGKQLVLDWWSPTSGAYPAHTTFQWFWIRVLGLMEVEIQDGGLIFSLPVWVEAPARFHRSEVVELDSQEVSPRLEKERDKAANSINSHVDKAADAIKQMLTSQRIGARREGNDLVDVMGHAYRGPTAAEQSMWSEVSRRAIQTKSLQLYDIEKRRSKSIMSEIRETSDKTKEGEVKGNSQQLIPLSDPTPLNCDASECRGENKPMGTRQYPPTQPNVWNVF</sequence>
<proteinExistence type="predicted"/>